<dbReference type="OrthoDB" id="5304511at2759"/>
<dbReference type="Proteomes" id="UP000722485">
    <property type="component" value="Unassembled WGS sequence"/>
</dbReference>
<proteinExistence type="predicted"/>
<keyword evidence="2" id="KW-1185">Reference proteome</keyword>
<dbReference type="AlphaFoldDB" id="A0A9P5L916"/>
<accession>A0A9P5L916</accession>
<name>A0A9P5L916_9HYPO</name>
<dbReference type="EMBL" id="JAANBB010000091">
    <property type="protein sequence ID" value="KAF7550780.1"/>
    <property type="molecule type" value="Genomic_DNA"/>
</dbReference>
<sequence>MAAVHRDVKLTDLANELILSILEFCPDLVSLINATHAHPTIYHLFRAYRNHLATQALKNELPEEVYTHAKVAFLAGQLTLKCPDNLSLDDIGDGVRKITECRDRGSFFNLGIPSALSVSRLHRKVVDLADVCLRECAETREQNFAPLRDSLTTRLPSSTERIRIHQAIYLFEILRSLCWEMHVERDRPRDYYVGYFMKLRELHLTLTESALAPWEMYQVIGIQAFFRRALHGFGGLQPHFFFQVCGLLIRFAGRDEYHSERVMPGFLSYGISFLHKAICKTKSSERDDFLHRHEPGVLEYPIHALGAVLSRGARHTWTRKPLKPLDEYKPFWTGDTAGIRMWTRIEAKQLTLSTDDPQWVAMFDYELMRLEGRLDVWSAALWDDDRWEDIEPTLRHPEPECWDGIQHHCDPVDMGFHIARSLEMAWMRNESIEG</sequence>
<evidence type="ECO:0000313" key="2">
    <source>
        <dbReference type="Proteomes" id="UP000722485"/>
    </source>
</evidence>
<protein>
    <submittedName>
        <fullName evidence="1">Uncharacterized protein</fullName>
    </submittedName>
</protein>
<gene>
    <name evidence="1" type="ORF">G7Z17_g5477</name>
</gene>
<comment type="caution">
    <text evidence="1">The sequence shown here is derived from an EMBL/GenBank/DDBJ whole genome shotgun (WGS) entry which is preliminary data.</text>
</comment>
<reference evidence="1" key="1">
    <citation type="submission" date="2020-03" db="EMBL/GenBank/DDBJ databases">
        <title>Draft Genome Sequence of Cylindrodendrum hubeiense.</title>
        <authorList>
            <person name="Buettner E."/>
            <person name="Kellner H."/>
        </authorList>
    </citation>
    <scope>NUCLEOTIDE SEQUENCE</scope>
    <source>
        <strain evidence="1">IHI 201604</strain>
    </source>
</reference>
<evidence type="ECO:0000313" key="1">
    <source>
        <dbReference type="EMBL" id="KAF7550780.1"/>
    </source>
</evidence>
<organism evidence="1 2">
    <name type="scientific">Cylindrodendrum hubeiense</name>
    <dbReference type="NCBI Taxonomy" id="595255"/>
    <lineage>
        <taxon>Eukaryota</taxon>
        <taxon>Fungi</taxon>
        <taxon>Dikarya</taxon>
        <taxon>Ascomycota</taxon>
        <taxon>Pezizomycotina</taxon>
        <taxon>Sordariomycetes</taxon>
        <taxon>Hypocreomycetidae</taxon>
        <taxon>Hypocreales</taxon>
        <taxon>Nectriaceae</taxon>
        <taxon>Cylindrodendrum</taxon>
    </lineage>
</organism>